<name>A0AAN7I5V2_QUERU</name>
<dbReference type="EMBL" id="JAXUIC010000012">
    <property type="protein sequence ID" value="KAK4559871.1"/>
    <property type="molecule type" value="Genomic_DNA"/>
</dbReference>
<feature type="region of interest" description="Disordered" evidence="1">
    <location>
        <begin position="49"/>
        <end position="112"/>
    </location>
</feature>
<protein>
    <submittedName>
        <fullName evidence="2">Uncharacterized protein</fullName>
    </submittedName>
</protein>
<feature type="compositionally biased region" description="Basic and acidic residues" evidence="1">
    <location>
        <begin position="49"/>
        <end position="87"/>
    </location>
</feature>
<feature type="compositionally biased region" description="Basic and acidic residues" evidence="1">
    <location>
        <begin position="180"/>
        <end position="195"/>
    </location>
</feature>
<feature type="compositionally biased region" description="Basic residues" evidence="1">
    <location>
        <begin position="88"/>
        <end position="99"/>
    </location>
</feature>
<evidence type="ECO:0000313" key="3">
    <source>
        <dbReference type="Proteomes" id="UP001324115"/>
    </source>
</evidence>
<feature type="region of interest" description="Disordered" evidence="1">
    <location>
        <begin position="1"/>
        <end position="36"/>
    </location>
</feature>
<dbReference type="AlphaFoldDB" id="A0AAN7I5V2"/>
<feature type="compositionally biased region" description="Basic and acidic residues" evidence="1">
    <location>
        <begin position="100"/>
        <end position="112"/>
    </location>
</feature>
<feature type="region of interest" description="Disordered" evidence="1">
    <location>
        <begin position="246"/>
        <end position="294"/>
    </location>
</feature>
<reference evidence="2 3" key="1">
    <citation type="journal article" date="2023" name="G3 (Bethesda)">
        <title>A haplotype-resolved chromosome-scale genome for Quercus rubra L. provides insights into the genetics of adaptive traits for red oak species.</title>
        <authorList>
            <person name="Kapoor B."/>
            <person name="Jenkins J."/>
            <person name="Schmutz J."/>
            <person name="Zhebentyayeva T."/>
            <person name="Kuelheim C."/>
            <person name="Coggeshall M."/>
            <person name="Heim C."/>
            <person name="Lasky J.R."/>
            <person name="Leites L."/>
            <person name="Islam-Faridi N."/>
            <person name="Romero-Severson J."/>
            <person name="DeLeo V.L."/>
            <person name="Lucas S.M."/>
            <person name="Lazic D."/>
            <person name="Gailing O."/>
            <person name="Carlson J."/>
            <person name="Staton M."/>
        </authorList>
    </citation>
    <scope>NUCLEOTIDE SEQUENCE [LARGE SCALE GENOMIC DNA]</scope>
    <source>
        <strain evidence="2">Pseudo-F2</strain>
    </source>
</reference>
<feature type="compositionally biased region" description="Low complexity" evidence="1">
    <location>
        <begin position="8"/>
        <end position="20"/>
    </location>
</feature>
<dbReference type="EMBL" id="JAXUIC010000012">
    <property type="protein sequence ID" value="KAK4559870.1"/>
    <property type="molecule type" value="Genomic_DNA"/>
</dbReference>
<dbReference type="Proteomes" id="UP001324115">
    <property type="component" value="Unassembled WGS sequence"/>
</dbReference>
<accession>A0AAN7I5V2</accession>
<organism evidence="2 3">
    <name type="scientific">Quercus rubra</name>
    <name type="common">Northern red oak</name>
    <name type="synonym">Quercus borealis</name>
    <dbReference type="NCBI Taxonomy" id="3512"/>
    <lineage>
        <taxon>Eukaryota</taxon>
        <taxon>Viridiplantae</taxon>
        <taxon>Streptophyta</taxon>
        <taxon>Embryophyta</taxon>
        <taxon>Tracheophyta</taxon>
        <taxon>Spermatophyta</taxon>
        <taxon>Magnoliopsida</taxon>
        <taxon>eudicotyledons</taxon>
        <taxon>Gunneridae</taxon>
        <taxon>Pentapetalae</taxon>
        <taxon>rosids</taxon>
        <taxon>fabids</taxon>
        <taxon>Fagales</taxon>
        <taxon>Fagaceae</taxon>
        <taxon>Quercus</taxon>
    </lineage>
</organism>
<feature type="compositionally biased region" description="Basic and acidic residues" evidence="1">
    <location>
        <begin position="273"/>
        <end position="288"/>
    </location>
</feature>
<sequence>MEVDEVKNSNNNNNNNNNNNSKKKQKNGPSVPSNFVTIVQLEERWLQEKQSKLKKEKEQEEAAAQEEKERQRKLQLQKLREKEEEERKRKRVQSQRRLKVNNDDRKPDRRLQIWRENRRAVVEVSHAKKPEEPAALVAVEVGIGNVSAPKEQTGEEAKENNNEKKNKKKKSSKKKKKMKPRSEEEKEKEKEKEEVEVTGGASHAPKVISEKENSPARRNGESEGTKSEFRPTAEIERKFGDFTIGKGNVRVTRPNTGIYHGHRENRRFGGNYRDYKGSSKFDDRKEVQKPSGAGMVWVKKGEIGGVHNQSSITEPKKSN</sequence>
<feature type="region of interest" description="Disordered" evidence="1">
    <location>
        <begin position="146"/>
        <end position="234"/>
    </location>
</feature>
<feature type="compositionally biased region" description="Basic and acidic residues" evidence="1">
    <location>
        <begin position="152"/>
        <end position="164"/>
    </location>
</feature>
<comment type="caution">
    <text evidence="2">The sequence shown here is derived from an EMBL/GenBank/DDBJ whole genome shotgun (WGS) entry which is preliminary data.</text>
</comment>
<gene>
    <name evidence="2" type="ORF">RGQ29_008880</name>
</gene>
<evidence type="ECO:0000313" key="2">
    <source>
        <dbReference type="EMBL" id="KAK4559871.1"/>
    </source>
</evidence>
<feature type="compositionally biased region" description="Basic and acidic residues" evidence="1">
    <location>
        <begin position="208"/>
        <end position="234"/>
    </location>
</feature>
<evidence type="ECO:0000256" key="1">
    <source>
        <dbReference type="SAM" id="MobiDB-lite"/>
    </source>
</evidence>
<keyword evidence="3" id="KW-1185">Reference proteome</keyword>
<proteinExistence type="predicted"/>
<feature type="compositionally biased region" description="Basic residues" evidence="1">
    <location>
        <begin position="165"/>
        <end position="179"/>
    </location>
</feature>